<feature type="domain" description="Dynein regulatory complex protein 1/2 N-terminal" evidence="15">
    <location>
        <begin position="44"/>
        <end position="142"/>
    </location>
</feature>
<evidence type="ECO:0000259" key="15">
    <source>
        <dbReference type="Pfam" id="PF14772"/>
    </source>
</evidence>
<dbReference type="GO" id="GO:0070286">
    <property type="term" value="P:axonemal dynein complex assembly"/>
    <property type="evidence" value="ECO:0007669"/>
    <property type="project" value="InterPro"/>
</dbReference>
<dbReference type="Proteomes" id="UP000494163">
    <property type="component" value="Chromosome 3L"/>
</dbReference>
<feature type="coiled-coil region" evidence="13">
    <location>
        <begin position="39"/>
        <end position="66"/>
    </location>
</feature>
<dbReference type="AlphaFoldDB" id="A0A0M4F0C5"/>
<dbReference type="PANTHER" id="PTHR21625:SF0">
    <property type="entry name" value="DYNEIN REGULATORY COMPLEX SUBUNIT 2"/>
    <property type="match status" value="1"/>
</dbReference>
<reference evidence="16 17" key="1">
    <citation type="submission" date="2015-08" db="EMBL/GenBank/DDBJ databases">
        <title>Ancestral chromatin configuration constrains chromatin evolution on differentiating sex chromosomes in Drosophila.</title>
        <authorList>
            <person name="Zhou Q."/>
            <person name="Bachtrog D."/>
        </authorList>
    </citation>
    <scope>NUCLEOTIDE SEQUENCE [LARGE SCALE GENOMIC DNA]</scope>
    <source>
        <tissue evidence="16">Whole larvae</tissue>
    </source>
</reference>
<proteinExistence type="inferred from homology"/>
<feature type="compositionally biased region" description="Basic residues" evidence="14">
    <location>
        <begin position="538"/>
        <end position="548"/>
    </location>
</feature>
<evidence type="ECO:0000256" key="4">
    <source>
        <dbReference type="ARBA" id="ARBA00023054"/>
    </source>
</evidence>
<evidence type="ECO:0000313" key="16">
    <source>
        <dbReference type="EMBL" id="ALC44182.1"/>
    </source>
</evidence>
<evidence type="ECO:0000313" key="17">
    <source>
        <dbReference type="Proteomes" id="UP000494163"/>
    </source>
</evidence>
<comment type="subcellular location">
    <subcellularLocation>
        <location evidence="1">Cytoplasm</location>
        <location evidence="1">Cytoskeleton</location>
        <location evidence="1">Flagellum axoneme</location>
    </subcellularLocation>
    <subcellularLocation>
        <location evidence="8">Cytoplasm</location>
        <location evidence="8">Cytoskeleton</location>
        <location evidence="8">Flagellum basal body</location>
    </subcellularLocation>
</comment>
<keyword evidence="4 13" id="KW-0175">Coiled coil</keyword>
<evidence type="ECO:0000256" key="6">
    <source>
        <dbReference type="ARBA" id="ARBA00023212"/>
    </source>
</evidence>
<sequence length="558" mass="65301">MSVAIGADGLPEVRVTRITETYLQDALDEEEVQGPPKLTKKEKKAMKKEAKRLQEIEDRKLVLRDDLRRELELGRKMEVRGMDEWSAMCEEVKLIELRQEIVIWGERSQRIIDAKNDHINMLLDDMAQTQEQHSRSFGKTVELIDHISNCYHAMLDSCKRLYERQVEDLLKEFYDEVHLRTEEVENMHNNSENIIHATNILTRDQLKLDYTIYLEQRDDCVNREIENRFQIRDQVVNKMSEMQHQLNTFVDSLYNTDLDANKYERIRQLTERQAQFVDEVRKLNVEEMKCLSTHGELQRDILRIETEDRATINDLRLEHEYFTNVRKKIEERMYIDRHTTHEKLRILTSECYALSKRFEKIVKGGELLLALSITCRKLQTESEKIIVGGEIVDDVDVGELDDNFTIETLSIKDHVDITEEELVELNRSLKNFWRQQGMAQAQNLLLLEEKHQLTEENQGHIDFIKSMSKTDDAETLRSALSVSYCDQPTPFLFDTECRGFKVKVKQESATPGKDAKHQANTAVKHLMLGTRPSSLHSRLSKHSRKSNAPKKSVSARNE</sequence>
<evidence type="ECO:0000256" key="7">
    <source>
        <dbReference type="ARBA" id="ARBA00023273"/>
    </source>
</evidence>
<dbReference type="PANTHER" id="PTHR21625">
    <property type="entry name" value="NYD-SP28 PROTEIN"/>
    <property type="match status" value="1"/>
</dbReference>
<evidence type="ECO:0000256" key="3">
    <source>
        <dbReference type="ARBA" id="ARBA00022846"/>
    </source>
</evidence>
<dbReference type="Pfam" id="PF14772">
    <property type="entry name" value="NYD-SP28"/>
    <property type="match status" value="1"/>
</dbReference>
<feature type="region of interest" description="Disordered" evidence="14">
    <location>
        <begin position="528"/>
        <end position="558"/>
    </location>
</feature>
<evidence type="ECO:0000256" key="11">
    <source>
        <dbReference type="ARBA" id="ARBA00041517"/>
    </source>
</evidence>
<name>A0A0M4F0C5_DROBS</name>
<evidence type="ECO:0000256" key="14">
    <source>
        <dbReference type="SAM" id="MobiDB-lite"/>
    </source>
</evidence>
<dbReference type="InterPro" id="IPR039750">
    <property type="entry name" value="DRC1/DRC2"/>
</dbReference>
<keyword evidence="17" id="KW-1185">Reference proteome</keyword>
<dbReference type="InterPro" id="IPR039505">
    <property type="entry name" value="DRC1/2_N"/>
</dbReference>
<keyword evidence="7" id="KW-0966">Cell projection</keyword>
<comment type="function">
    <text evidence="12">Component of the nexin-dynein regulatory complex (N-DRC), a key regulator of ciliary/flagellar motility which maintains the alignment and integrity of the distal axoneme and regulates microtubule sliding in motile axonemes. Plays a critical role in the assembly of N-DRC and also stabilizes the assembly of multiple inner dynein arms and radial spokes. Coassembles with DRC1 to form a central scaffold needed for assembly of the N-DRC and its attachment to the outer doublet microtubules.</text>
</comment>
<comment type="similarity">
    <text evidence="9">Belongs to the DRC2 family.</text>
</comment>
<dbReference type="GO" id="GO:0060285">
    <property type="term" value="P:cilium-dependent cell motility"/>
    <property type="evidence" value="ECO:0007669"/>
    <property type="project" value="TreeGrafter"/>
</dbReference>
<keyword evidence="2" id="KW-0963">Cytoplasm</keyword>
<keyword evidence="5" id="KW-0969">Cilium</keyword>
<dbReference type="OMA" id="VRRMTHM"/>
<evidence type="ECO:0000256" key="5">
    <source>
        <dbReference type="ARBA" id="ARBA00023069"/>
    </source>
</evidence>
<protein>
    <recommendedName>
        <fullName evidence="10">Dynein regulatory complex subunit 2</fullName>
    </recommendedName>
    <alternativeName>
        <fullName evidence="11">Coiled-coil domain-containing protein 65</fullName>
    </alternativeName>
</protein>
<organism evidence="16 17">
    <name type="scientific">Drosophila busckii</name>
    <name type="common">Fruit fly</name>
    <dbReference type="NCBI Taxonomy" id="30019"/>
    <lineage>
        <taxon>Eukaryota</taxon>
        <taxon>Metazoa</taxon>
        <taxon>Ecdysozoa</taxon>
        <taxon>Arthropoda</taxon>
        <taxon>Hexapoda</taxon>
        <taxon>Insecta</taxon>
        <taxon>Pterygota</taxon>
        <taxon>Neoptera</taxon>
        <taxon>Endopterygota</taxon>
        <taxon>Diptera</taxon>
        <taxon>Brachycera</taxon>
        <taxon>Muscomorpha</taxon>
        <taxon>Ephydroidea</taxon>
        <taxon>Drosophilidae</taxon>
        <taxon>Drosophila</taxon>
    </lineage>
</organism>
<dbReference type="STRING" id="30019.A0A0M4F0C5"/>
<evidence type="ECO:0000256" key="8">
    <source>
        <dbReference type="ARBA" id="ARBA00037841"/>
    </source>
</evidence>
<dbReference type="EMBL" id="CP012525">
    <property type="protein sequence ID" value="ALC44182.1"/>
    <property type="molecule type" value="Genomic_DNA"/>
</dbReference>
<gene>
    <name evidence="16" type="ORF">Dbus_chr3Lg1348</name>
</gene>
<evidence type="ECO:0000256" key="9">
    <source>
        <dbReference type="ARBA" id="ARBA00038424"/>
    </source>
</evidence>
<keyword evidence="3" id="KW-0282">Flagellum</keyword>
<evidence type="ECO:0000256" key="13">
    <source>
        <dbReference type="SAM" id="Coils"/>
    </source>
</evidence>
<dbReference type="GO" id="GO:0005858">
    <property type="term" value="C:axonemal dynein complex"/>
    <property type="evidence" value="ECO:0007669"/>
    <property type="project" value="InterPro"/>
</dbReference>
<evidence type="ECO:0000256" key="1">
    <source>
        <dbReference type="ARBA" id="ARBA00004611"/>
    </source>
</evidence>
<evidence type="ECO:0000256" key="12">
    <source>
        <dbReference type="ARBA" id="ARBA00045865"/>
    </source>
</evidence>
<dbReference type="OrthoDB" id="7760980at2759"/>
<evidence type="ECO:0000256" key="10">
    <source>
        <dbReference type="ARBA" id="ARBA00040899"/>
    </source>
</evidence>
<dbReference type="GO" id="GO:0003352">
    <property type="term" value="P:regulation of cilium movement"/>
    <property type="evidence" value="ECO:0007669"/>
    <property type="project" value="TreeGrafter"/>
</dbReference>
<accession>A0A0M4F0C5</accession>
<keyword evidence="6" id="KW-0206">Cytoskeleton</keyword>
<evidence type="ECO:0000256" key="2">
    <source>
        <dbReference type="ARBA" id="ARBA00022490"/>
    </source>
</evidence>